<comment type="similarity">
    <text evidence="1">Belongs to the helicase family.</text>
</comment>
<protein>
    <recommendedName>
        <fullName evidence="1">ATP-dependent DNA helicase</fullName>
        <ecNumber evidence="1">5.6.2.3</ecNumber>
    </recommendedName>
</protein>
<feature type="region of interest" description="Disordered" evidence="2">
    <location>
        <begin position="120"/>
        <end position="232"/>
    </location>
</feature>
<dbReference type="PANTHER" id="PTHR47642">
    <property type="entry name" value="ATP-DEPENDENT DNA HELICASE"/>
    <property type="match status" value="1"/>
</dbReference>
<feature type="region of interest" description="Disordered" evidence="2">
    <location>
        <begin position="257"/>
        <end position="334"/>
    </location>
</feature>
<dbReference type="RefSeq" id="XP_062705989.1">
    <property type="nucleotide sequence ID" value="XM_062850005.1"/>
</dbReference>
<feature type="region of interest" description="Disordered" evidence="2">
    <location>
        <begin position="1311"/>
        <end position="1334"/>
    </location>
</feature>
<evidence type="ECO:0000313" key="7">
    <source>
        <dbReference type="Proteomes" id="UP000069940"/>
    </source>
</evidence>
<feature type="compositionally biased region" description="Basic and acidic residues" evidence="2">
    <location>
        <begin position="120"/>
        <end position="169"/>
    </location>
</feature>
<dbReference type="InterPro" id="IPR025476">
    <property type="entry name" value="Helitron_helicase-like"/>
</dbReference>
<keyword evidence="1" id="KW-0234">DNA repair</keyword>
<keyword evidence="1" id="KW-0233">DNA recombination</keyword>
<sequence>MFYFSNRFKMPKIKKQSCLQKAKKRKCYDKIRSVVAFSECDSDQCDNVSEKMISRGTGNCSEERSAESTKQAIVNWSANTRKEKNKQTMKIKRSVNAEYSKQEHAKNKQRMKDMRMKNAYKECEREKNSQRIAEIRSKEEYKEQEKKKNARRMAEMRNNEEYKQQEKRKNSQRVMKSRQQENYTQTENKKNRQKMAEVRKDENYKQQENQKNARRMTEMRKHKQYKEEENQLNAQRMAETRKDDDYKQQENQKNALKMKETRQNHDYKQQEAQKNAQRMTEIRKNDNYMQREKLNNLRRTANLRRQEDYRQQENQKKMQRMTETRKEENYKQQENQINLRRVAEKRKHEDYRQREKHVNLQRMAKMRKVETYVQQERQKNLQRITNLRNTDEEFSCQEKAQNRERMKKIRTDLQYVQKEYISNIERMQTIRDDEMLRIAERQKDRQSRREKRSSDILRHRDALYNNLKRHEADQTSVELLAFIDSRKEVPLCVCSCCERMFFERGLKKITREKVITLMALKSLENKTHIIYWANSHVLNNYEEGRQNYLCHTCHKYVSTGKIPKLSSSNGLKLAAVPECLEQLNPIEERIVSPFVPFIKIIMLNHRASNPQVGAQGSVIYVPTDVNEMEQSLPRNINNINMIAIPVEFKRHMGHASSYLKGLVRKEKVEAAGRYLQETELYKKYGIRFSENADDVLGINDDDQNYSMNEFEDDSVDREAGINIDEEFANLLQEGDDECLLIDLNEVAAQNTVVIMAPGQNQKPVSPYSNPDIEYLCFPKIFAGQPRNLSDKNITYNDIIKWEIRNYKNRIEPRRILHLSKKKLLNESYNSIKVAIRKKKNAKHVTAQEALQPDYIGGLLSFDNGLRFMDQMRCAPAYMEHKKKVLCGLMRQIGTPVFFLTVSAVETNWPELIQGLVEYTSGMKISLYDALNLPYEKKAKLVKENSVFTAMYYDNKIKNLMKLINKSEGGIFETFKVTDFFRRREFQQRGSPHDHILLWIDNAPKIDRDDSSTFDLVIQFADKHITCEFDEKNPFCNYLRHKHTSTCSKGKKNKNICRFNFPKFVMPRTAILEPLSKEERTTEVKSNLEKIKNLMEQFYVSKERIVKSFDEVLEHLQMSEETYLTALRSSINKLTIFYKRRSCEVDINTYNRIILNLMESNVDLQLVVDEYAVASYIVDYVAKGEAGLSKGLKDLQTELNKGDRNLQDRLRCIMNKFLNGHVISTSEAVYHCLGTPITEFSRSAIFINTGRSDERVAFLKTTKQLQAMDPDSTDIVGKDILKHYSERKALDDICLAEYAAYYFQTAKKTRRDKNLDSDDEADETDTEKDDSEHKRRRKARIVRHVRYKYEKDPDNFFREQLLLFLPWRNEEEEIESINWSAKFYENKELIERNRDNLFKLSSDRLDDAMLVAEQHRQVADADEIEDFENNQIPKEQEIDIFVQVGIDRPKSNVPFIYTAPPKIHENNLFDMLCKLNERQREIVMHIYKSFSTGKLPLRIFISGSAGVGKSMVISTIFQLITYHLEYSTTVLRDQSTDSIKVLLCAFSGKAAFLIGGNTLHSAFALPLQENAKMSDLPMDVANNLRQQLKDCKLVIVDEISMVGSTIFSRIDTRLQQITGVNETFGGLSVITVGDFLQLPPVKDSAIFFTPKHSLIKTNISPLWDEFNLYELTEVMRQKDDLSFVKALNSFARGDMTDEDIKIIKSREIEEHQVPDEAIRLYYTNANVDKYNDKKISESLAPEIECNAVDTITGKIKPNQIAAKIKMWSERPTKDCGGYPYKIRFKQGIKYMLTANLDVSDGLVNGATGVLEYVFCNPGTEKPTIIFLKFDSNNVGSKIRQQYRNFMENNGINLSWTPIPRKLYNLTTHFQKDYQMIRDQFPIVPCEALTIHKSQGQTYKHVCIDFRKSGNLTRQLVYVELSRVTSLSGLYILGNFPGNMKSNHTIDACLNEMNRLRKERSLSLAYNNLVDVSGLKVVYLNIRSLRANKKHVNVDPWYFRCDVLIFSETCLYANEKVEFPGFDLVYRSDTMKYPEYVKKNIAKGIICFVRSSLKANVVDHSTEFNADQKGHYHSHIDLVKLVVNGILIISGYKSPKVNVCDFKDTMVRFQLEESCPTIVIGDFNFNLNDKKNAQVHEFSSFMISLSYVSKLPTTEATTILGSRLDIVYANFENITAGVYECYFSDHKPIYCIICSEQPCLNDVNKIDNYNIQLYEKSSDIVSIDSKSIASCVDLSSKGNSIRSSNRNIADLSFQYSDVESDLEHLNIHHNIRDWINSVDTTNDAYDNGNEKLLKNVQQVFYNDPYTFTNSEELLVAYTDNNVMRYKSDIDHIASYLRNLPINIFKCNRDRLLSVHTLNGFLEIPITGDGGCQFNAISYAVVGNESFSFDLRAIAFQTVIENIHLFDKIKNTIGLESDTLFNLLQICCSERLFGNLDTLFALSMALERIIFIMLHHENGEQRFVKVEPPSYSNTDLPILLHLTRPGQADAHYNVLLPSDVNTPYDFTCYDVYNLNHIVMS</sequence>
<dbReference type="InterPro" id="IPR036691">
    <property type="entry name" value="Endo/exonu/phosph_ase_sf"/>
</dbReference>
<dbReference type="SUPFAM" id="SSF52540">
    <property type="entry name" value="P-loop containing nucleoside triphosphate hydrolases"/>
    <property type="match status" value="2"/>
</dbReference>
<evidence type="ECO:0000259" key="4">
    <source>
        <dbReference type="Pfam" id="PF14214"/>
    </source>
</evidence>
<evidence type="ECO:0000256" key="2">
    <source>
        <dbReference type="SAM" id="MobiDB-lite"/>
    </source>
</evidence>
<feature type="compositionally biased region" description="Acidic residues" evidence="2">
    <location>
        <begin position="1316"/>
        <end position="1328"/>
    </location>
</feature>
<evidence type="ECO:0000259" key="5">
    <source>
        <dbReference type="Pfam" id="PF20209"/>
    </source>
</evidence>
<reference evidence="6" key="2">
    <citation type="submission" date="2025-05" db="UniProtKB">
        <authorList>
            <consortium name="EnsemblMetazoa"/>
        </authorList>
    </citation>
    <scope>IDENTIFICATION</scope>
    <source>
        <strain evidence="6">Foshan</strain>
    </source>
</reference>
<feature type="domain" description="DUF6570" evidence="5">
    <location>
        <begin position="560"/>
        <end position="690"/>
    </location>
</feature>
<comment type="cofactor">
    <cofactor evidence="1">
        <name>Mg(2+)</name>
        <dbReference type="ChEBI" id="CHEBI:18420"/>
    </cofactor>
</comment>
<keyword evidence="1" id="KW-0547">Nucleotide-binding</keyword>
<name>A0ABM1YX98_AEDAL</name>
<feature type="compositionally biased region" description="Basic and acidic residues" evidence="2">
    <location>
        <begin position="257"/>
        <end position="271"/>
    </location>
</feature>
<feature type="compositionally biased region" description="Basic and acidic residues" evidence="2">
    <location>
        <begin position="187"/>
        <end position="205"/>
    </location>
</feature>
<evidence type="ECO:0000313" key="6">
    <source>
        <dbReference type="EnsemblMetazoa" id="AALFPA23_012952.P18677"/>
    </source>
</evidence>
<feature type="compositionally biased region" description="Basic and acidic residues" evidence="2">
    <location>
        <begin position="215"/>
        <end position="229"/>
    </location>
</feature>
<dbReference type="EC" id="5.6.2.3" evidence="1"/>
<dbReference type="Pfam" id="PF05970">
    <property type="entry name" value="PIF1"/>
    <property type="match status" value="1"/>
</dbReference>
<proteinExistence type="inferred from homology"/>
<keyword evidence="1" id="KW-0378">Hydrolase</keyword>
<dbReference type="Gene3D" id="3.40.50.300">
    <property type="entry name" value="P-loop containing nucleotide triphosphate hydrolases"/>
    <property type="match status" value="2"/>
</dbReference>
<feature type="compositionally biased region" description="Basic and acidic residues" evidence="2">
    <location>
        <begin position="280"/>
        <end position="295"/>
    </location>
</feature>
<comment type="catalytic activity">
    <reaction evidence="1">
        <text>ATP + H2O = ADP + phosphate + H(+)</text>
        <dbReference type="Rhea" id="RHEA:13065"/>
        <dbReference type="ChEBI" id="CHEBI:15377"/>
        <dbReference type="ChEBI" id="CHEBI:15378"/>
        <dbReference type="ChEBI" id="CHEBI:30616"/>
        <dbReference type="ChEBI" id="CHEBI:43474"/>
        <dbReference type="ChEBI" id="CHEBI:456216"/>
        <dbReference type="EC" id="5.6.2.3"/>
    </reaction>
</comment>
<feature type="domain" description="DNA helicase Pif1-like DEAD-box helicase" evidence="3">
    <location>
        <begin position="1473"/>
        <end position="1679"/>
    </location>
</feature>
<keyword evidence="1" id="KW-0347">Helicase</keyword>
<dbReference type="InterPro" id="IPR051055">
    <property type="entry name" value="PIF1_helicase"/>
</dbReference>
<dbReference type="Pfam" id="PF14214">
    <property type="entry name" value="Helitron_like_N"/>
    <property type="match status" value="1"/>
</dbReference>
<dbReference type="CDD" id="cd18809">
    <property type="entry name" value="SF1_C_RecD"/>
    <property type="match status" value="1"/>
</dbReference>
<dbReference type="Proteomes" id="UP000069940">
    <property type="component" value="Unassembled WGS sequence"/>
</dbReference>
<keyword evidence="1" id="KW-0227">DNA damage</keyword>
<keyword evidence="7" id="KW-1185">Reference proteome</keyword>
<dbReference type="InterPro" id="IPR027417">
    <property type="entry name" value="P-loop_NTPase"/>
</dbReference>
<accession>A0ABM1YX98</accession>
<dbReference type="InterPro" id="IPR046700">
    <property type="entry name" value="DUF6570"/>
</dbReference>
<dbReference type="CDD" id="cd22744">
    <property type="entry name" value="OTU"/>
    <property type="match status" value="1"/>
</dbReference>
<dbReference type="SUPFAM" id="SSF56219">
    <property type="entry name" value="DNase I-like"/>
    <property type="match status" value="1"/>
</dbReference>
<feature type="compositionally biased region" description="Basic and acidic residues" evidence="2">
    <location>
        <begin position="304"/>
        <end position="331"/>
    </location>
</feature>
<keyword evidence="1" id="KW-0067">ATP-binding</keyword>
<feature type="domain" description="Helitron helicase-like" evidence="4">
    <location>
        <begin position="867"/>
        <end position="997"/>
    </location>
</feature>
<dbReference type="EnsemblMetazoa" id="AALFPA23_012952.R18677">
    <property type="protein sequence ID" value="AALFPA23_012952.P18677"/>
    <property type="gene ID" value="AALFPA23_012952"/>
</dbReference>
<dbReference type="InterPro" id="IPR010285">
    <property type="entry name" value="DNA_helicase_pif1-like_DEAD"/>
</dbReference>
<organism evidence="6 7">
    <name type="scientific">Aedes albopictus</name>
    <name type="common">Asian tiger mosquito</name>
    <name type="synonym">Stegomyia albopicta</name>
    <dbReference type="NCBI Taxonomy" id="7160"/>
    <lineage>
        <taxon>Eukaryota</taxon>
        <taxon>Metazoa</taxon>
        <taxon>Ecdysozoa</taxon>
        <taxon>Arthropoda</taxon>
        <taxon>Hexapoda</taxon>
        <taxon>Insecta</taxon>
        <taxon>Pterygota</taxon>
        <taxon>Neoptera</taxon>
        <taxon>Endopterygota</taxon>
        <taxon>Diptera</taxon>
        <taxon>Nematocera</taxon>
        <taxon>Culicoidea</taxon>
        <taxon>Culicidae</taxon>
        <taxon>Culicinae</taxon>
        <taxon>Aedini</taxon>
        <taxon>Aedes</taxon>
        <taxon>Stegomyia</taxon>
    </lineage>
</organism>
<dbReference type="Pfam" id="PF20209">
    <property type="entry name" value="DUF6570"/>
    <property type="match status" value="1"/>
</dbReference>
<dbReference type="GeneID" id="134287646"/>
<evidence type="ECO:0000256" key="1">
    <source>
        <dbReference type="RuleBase" id="RU363044"/>
    </source>
</evidence>
<reference evidence="7" key="1">
    <citation type="journal article" date="2015" name="Proc. Natl. Acad. Sci. U.S.A.">
        <title>Genome sequence of the Asian Tiger mosquito, Aedes albopictus, reveals insights into its biology, genetics, and evolution.</title>
        <authorList>
            <person name="Chen X.G."/>
            <person name="Jiang X."/>
            <person name="Gu J."/>
            <person name="Xu M."/>
            <person name="Wu Y."/>
            <person name="Deng Y."/>
            <person name="Zhang C."/>
            <person name="Bonizzoni M."/>
            <person name="Dermauw W."/>
            <person name="Vontas J."/>
            <person name="Armbruster P."/>
            <person name="Huang X."/>
            <person name="Yang Y."/>
            <person name="Zhang H."/>
            <person name="He W."/>
            <person name="Peng H."/>
            <person name="Liu Y."/>
            <person name="Wu K."/>
            <person name="Chen J."/>
            <person name="Lirakis M."/>
            <person name="Topalis P."/>
            <person name="Van Leeuwen T."/>
            <person name="Hall A.B."/>
            <person name="Jiang X."/>
            <person name="Thorpe C."/>
            <person name="Mueller R.L."/>
            <person name="Sun C."/>
            <person name="Waterhouse R.M."/>
            <person name="Yan G."/>
            <person name="Tu Z.J."/>
            <person name="Fang X."/>
            <person name="James A.A."/>
        </authorList>
    </citation>
    <scope>NUCLEOTIDE SEQUENCE [LARGE SCALE GENOMIC DNA]</scope>
    <source>
        <strain evidence="7">Foshan</strain>
    </source>
</reference>
<dbReference type="PANTHER" id="PTHR47642:SF7">
    <property type="entry name" value="ATP-DEPENDENT DNA HELICASE PIF1"/>
    <property type="match status" value="1"/>
</dbReference>
<evidence type="ECO:0000259" key="3">
    <source>
        <dbReference type="Pfam" id="PF05970"/>
    </source>
</evidence>